<accession>A0AAD5E9N8</accession>
<evidence type="ECO:0000256" key="2">
    <source>
        <dbReference type="ARBA" id="ARBA00022729"/>
    </source>
</evidence>
<dbReference type="GO" id="GO:0005975">
    <property type="term" value="P:carbohydrate metabolic process"/>
    <property type="evidence" value="ECO:0007669"/>
    <property type="project" value="InterPro"/>
</dbReference>
<dbReference type="RefSeq" id="XP_051444717.1">
    <property type="nucleotide sequence ID" value="XM_051589045.1"/>
</dbReference>
<dbReference type="SUPFAM" id="SSF74650">
    <property type="entry name" value="Galactose mutarotase-like"/>
    <property type="match status" value="1"/>
</dbReference>
<evidence type="ECO:0000256" key="1">
    <source>
        <dbReference type="ARBA" id="ARBA00006699"/>
    </source>
</evidence>
<dbReference type="GeneID" id="75914390"/>
<keyword evidence="9" id="KW-1185">Reference proteome</keyword>
<comment type="caution">
    <text evidence="8">The sequence shown here is derived from an EMBL/GenBank/DDBJ whole genome shotgun (WGS) entry which is preliminary data.</text>
</comment>
<evidence type="ECO:0000256" key="3">
    <source>
        <dbReference type="ARBA" id="ARBA00023239"/>
    </source>
</evidence>
<dbReference type="GO" id="GO:0005576">
    <property type="term" value="C:extracellular region"/>
    <property type="evidence" value="ECO:0007669"/>
    <property type="project" value="InterPro"/>
</dbReference>
<evidence type="ECO:0000313" key="8">
    <source>
        <dbReference type="EMBL" id="KAI8579713.1"/>
    </source>
</evidence>
<dbReference type="SUPFAM" id="SSF49863">
    <property type="entry name" value="Hyaluronate lyase-like, C-terminal domain"/>
    <property type="match status" value="1"/>
</dbReference>
<dbReference type="GO" id="GO:0030246">
    <property type="term" value="F:carbohydrate binding"/>
    <property type="evidence" value="ECO:0007669"/>
    <property type="project" value="InterPro"/>
</dbReference>
<sequence length="770" mass="82783">MLIKRTSLLTVVAAAQVAFALDRRDDASDLQTILANVNQLTFQNSPSPGTAQWLKTLQADGSFSDVNYVAGCAGDRANWGAEVHWSHVLDMTVSWGSGANGTNYKNSSTLLTSIKSAMDYWFANDYTNEGCTFGNGGSTCPCGTPGLWGVNWWFNVIGVPKIAGAACAVVSDQLNTTQIAGCQRITKRPYAAIPQETAANLIDVSLGSVYYGLVSRNTSILSKTFSAGNSALQVSKGQLDGIKVDGSFFQHGGLLASGSYGAVMFQGFLNLQTFAMGTAYQANTTQQSAFALVMNGSEWMVYSNSSGSPLWDYSVTGRSLSRPGAATDIAVNLAQLVNATSNWSTGPDIAKIVKSIQAPSKDANHGPFNGNKMFYYGDYMVHRRNNYIVTLKMTSNRTLAEECVNGESSKGFHLSDGTVYTYLSGDEYRNIFPTWDWDLIPGTTIDYHGTPNNCTPAYLGSNAFAGGISNGQIGVAGLNYKNPKTKDFAWKKSWFFLNDFYVVLGSNITETRPNPVFSTLDQRKLNGKVYVNKANQQATSGIYQDVKWIHHDSIGYQMIDSKVSVNLSTNVQSGTWQSIGAYNGSVSWPVFNAKIAHQQTSGQAVQNAELGYIVYPGMGQSQFVSRVQHQPVSVLQRNDIAHIIQIESEKFVGAVFWSAGKASLPLFGKVRSPVVVSSGVIFSALTGSHSIQLMIADPTQMLSSVQLTVETRGKSLHCPNNAAFSCSTTSSSKSSSTTTITVALPQGTTAGSTVQGEFKVGAASSHGQHH</sequence>
<feature type="domain" description="Polysaccharide lyase family 8 C-terminal" evidence="6">
    <location>
        <begin position="633"/>
        <end position="706"/>
    </location>
</feature>
<dbReference type="InterPro" id="IPR014718">
    <property type="entry name" value="GH-type_carb-bd"/>
</dbReference>
<proteinExistence type="inferred from homology"/>
<feature type="signal peptide" evidence="4">
    <location>
        <begin position="1"/>
        <end position="20"/>
    </location>
</feature>
<dbReference type="InterPro" id="IPR003159">
    <property type="entry name" value="Lyase_8_central_dom"/>
</dbReference>
<feature type="domain" description="Polysaccharide lyase 8 N-terminal alpha-helical" evidence="7">
    <location>
        <begin position="57"/>
        <end position="326"/>
    </location>
</feature>
<feature type="chain" id="PRO_5042063893" description="Polysaccharide lyase family 8 protein" evidence="4">
    <location>
        <begin position="21"/>
        <end position="770"/>
    </location>
</feature>
<dbReference type="EMBL" id="MU620918">
    <property type="protein sequence ID" value="KAI8579713.1"/>
    <property type="molecule type" value="Genomic_DNA"/>
</dbReference>
<dbReference type="AlphaFoldDB" id="A0AAD5E9N8"/>
<organism evidence="8 9">
    <name type="scientific">Umbelopsis ramanniana AG</name>
    <dbReference type="NCBI Taxonomy" id="1314678"/>
    <lineage>
        <taxon>Eukaryota</taxon>
        <taxon>Fungi</taxon>
        <taxon>Fungi incertae sedis</taxon>
        <taxon>Mucoromycota</taxon>
        <taxon>Mucoromycotina</taxon>
        <taxon>Umbelopsidomycetes</taxon>
        <taxon>Umbelopsidales</taxon>
        <taxon>Umbelopsidaceae</taxon>
        <taxon>Umbelopsis</taxon>
    </lineage>
</organism>
<dbReference type="Pfam" id="PF08124">
    <property type="entry name" value="Lyase_8_N"/>
    <property type="match status" value="1"/>
</dbReference>
<dbReference type="InterPro" id="IPR008929">
    <property type="entry name" value="Chondroitin_lyas"/>
</dbReference>
<dbReference type="InterPro" id="IPR004103">
    <property type="entry name" value="Lyase_8_C"/>
</dbReference>
<dbReference type="InterPro" id="IPR038970">
    <property type="entry name" value="Lyase_8"/>
</dbReference>
<dbReference type="PANTHER" id="PTHR38481">
    <property type="entry name" value="HYALURONATE LYASE"/>
    <property type="match status" value="1"/>
</dbReference>
<dbReference type="InterPro" id="IPR011071">
    <property type="entry name" value="Lyase_8-like_C"/>
</dbReference>
<reference evidence="8" key="2">
    <citation type="journal article" date="2022" name="Proc. Natl. Acad. Sci. U.S.A.">
        <title>Diploid-dominant life cycles characterize the early evolution of Fungi.</title>
        <authorList>
            <person name="Amses K.R."/>
            <person name="Simmons D.R."/>
            <person name="Longcore J.E."/>
            <person name="Mondo S.J."/>
            <person name="Seto K."/>
            <person name="Jeronimo G.H."/>
            <person name="Bonds A.E."/>
            <person name="Quandt C.A."/>
            <person name="Davis W.J."/>
            <person name="Chang Y."/>
            <person name="Federici B.A."/>
            <person name="Kuo A."/>
            <person name="LaButti K."/>
            <person name="Pangilinan J."/>
            <person name="Andreopoulos W."/>
            <person name="Tritt A."/>
            <person name="Riley R."/>
            <person name="Hundley H."/>
            <person name="Johnson J."/>
            <person name="Lipzen A."/>
            <person name="Barry K."/>
            <person name="Lang B.F."/>
            <person name="Cuomo C.A."/>
            <person name="Buchler N.E."/>
            <person name="Grigoriev I.V."/>
            <person name="Spatafora J.W."/>
            <person name="Stajich J.E."/>
            <person name="James T.Y."/>
        </authorList>
    </citation>
    <scope>NUCLEOTIDE SEQUENCE</scope>
    <source>
        <strain evidence="8">AG</strain>
    </source>
</reference>
<keyword evidence="3" id="KW-0456">Lyase</keyword>
<dbReference type="Gene3D" id="1.50.10.100">
    <property type="entry name" value="Chondroitin AC/alginate lyase"/>
    <property type="match status" value="1"/>
</dbReference>
<evidence type="ECO:0000259" key="5">
    <source>
        <dbReference type="Pfam" id="PF02278"/>
    </source>
</evidence>
<gene>
    <name evidence="8" type="ORF">K450DRAFT_241125</name>
</gene>
<dbReference type="GO" id="GO:0016837">
    <property type="term" value="F:carbon-oxygen lyase activity, acting on polysaccharides"/>
    <property type="evidence" value="ECO:0007669"/>
    <property type="project" value="UniProtKB-ARBA"/>
</dbReference>
<name>A0AAD5E9N8_UMBRA</name>
<protein>
    <recommendedName>
        <fullName evidence="10">Polysaccharide lyase family 8 protein</fullName>
    </recommendedName>
</protein>
<keyword evidence="2 4" id="KW-0732">Signal</keyword>
<dbReference type="Proteomes" id="UP001206595">
    <property type="component" value="Unassembled WGS sequence"/>
</dbReference>
<evidence type="ECO:0000313" key="9">
    <source>
        <dbReference type="Proteomes" id="UP001206595"/>
    </source>
</evidence>
<evidence type="ECO:0008006" key="10">
    <source>
        <dbReference type="Google" id="ProtNLM"/>
    </source>
</evidence>
<comment type="similarity">
    <text evidence="1">Belongs to the polysaccharide lyase 8 family.</text>
</comment>
<evidence type="ECO:0000259" key="6">
    <source>
        <dbReference type="Pfam" id="PF02884"/>
    </source>
</evidence>
<dbReference type="Gene3D" id="2.60.220.10">
    <property type="entry name" value="Polysaccharide lyase family 8-like, C-terminal"/>
    <property type="match status" value="1"/>
</dbReference>
<dbReference type="PANTHER" id="PTHR38481:SF1">
    <property type="entry name" value="HYALURONATE LYASE"/>
    <property type="match status" value="1"/>
</dbReference>
<evidence type="ECO:0000256" key="4">
    <source>
        <dbReference type="SAM" id="SignalP"/>
    </source>
</evidence>
<feature type="domain" description="Polysaccharide lyase family 8 central" evidence="5">
    <location>
        <begin position="371"/>
        <end position="618"/>
    </location>
</feature>
<reference evidence="8" key="1">
    <citation type="submission" date="2021-06" db="EMBL/GenBank/DDBJ databases">
        <authorList>
            <consortium name="DOE Joint Genome Institute"/>
            <person name="Mondo S.J."/>
            <person name="Amses K.R."/>
            <person name="Simmons D.R."/>
            <person name="Longcore J.E."/>
            <person name="Seto K."/>
            <person name="Alves G.H."/>
            <person name="Bonds A.E."/>
            <person name="Quandt C.A."/>
            <person name="Davis W.J."/>
            <person name="Chang Y."/>
            <person name="Letcher P.M."/>
            <person name="Powell M.J."/>
            <person name="Kuo A."/>
            <person name="Labutti K."/>
            <person name="Pangilinan J."/>
            <person name="Andreopoulos W."/>
            <person name="Tritt A."/>
            <person name="Riley R."/>
            <person name="Hundley H."/>
            <person name="Johnson J."/>
            <person name="Lipzen A."/>
            <person name="Barry K."/>
            <person name="Berbee M.L."/>
            <person name="Buchler N.E."/>
            <person name="Grigoriev I.V."/>
            <person name="Spatafora J.W."/>
            <person name="Stajich J.E."/>
            <person name="James T.Y."/>
        </authorList>
    </citation>
    <scope>NUCLEOTIDE SEQUENCE</scope>
    <source>
        <strain evidence="8">AG</strain>
    </source>
</reference>
<dbReference type="InterPro" id="IPR011013">
    <property type="entry name" value="Gal_mutarotase_sf_dom"/>
</dbReference>
<dbReference type="Pfam" id="PF02278">
    <property type="entry name" value="Lyase_8"/>
    <property type="match status" value="1"/>
</dbReference>
<dbReference type="InterPro" id="IPR012970">
    <property type="entry name" value="Lyase_8_alpha_N"/>
</dbReference>
<dbReference type="Gene3D" id="2.70.98.10">
    <property type="match status" value="1"/>
</dbReference>
<evidence type="ECO:0000259" key="7">
    <source>
        <dbReference type="Pfam" id="PF08124"/>
    </source>
</evidence>
<dbReference type="SUPFAM" id="SSF48230">
    <property type="entry name" value="Chondroitin AC/alginate lyase"/>
    <property type="match status" value="1"/>
</dbReference>
<dbReference type="Pfam" id="PF02884">
    <property type="entry name" value="Lyase_8_C"/>
    <property type="match status" value="1"/>
</dbReference>